<evidence type="ECO:0000313" key="1">
    <source>
        <dbReference type="EMBL" id="WWM69126.1"/>
    </source>
</evidence>
<accession>A0ABZ2FW98</accession>
<dbReference type="RefSeq" id="WP_338501024.1">
    <property type="nucleotide sequence ID" value="NZ_CP145607.1"/>
</dbReference>
<reference evidence="1 2" key="1">
    <citation type="submission" date="2024-02" db="EMBL/GenBank/DDBJ databases">
        <title>Full genome sequence of Sphingomonas kaistensis.</title>
        <authorList>
            <person name="Poletto B.L."/>
            <person name="Silva G."/>
            <person name="Galante D."/>
            <person name="Campos K.R."/>
            <person name="Santos M.B.N."/>
            <person name="Sacchi C.T."/>
        </authorList>
    </citation>
    <scope>NUCLEOTIDE SEQUENCE [LARGE SCALE GENOMIC DNA]</scope>
    <source>
        <strain evidence="1 2">MA4R</strain>
    </source>
</reference>
<dbReference type="InterPro" id="IPR006905">
    <property type="entry name" value="Flavin_halogenase"/>
</dbReference>
<dbReference type="EMBL" id="CP145607">
    <property type="protein sequence ID" value="WWM69126.1"/>
    <property type="molecule type" value="Genomic_DNA"/>
</dbReference>
<organism evidence="1 2">
    <name type="scientific">Sphingomonas kaistensis</name>
    <dbReference type="NCBI Taxonomy" id="298708"/>
    <lineage>
        <taxon>Bacteria</taxon>
        <taxon>Pseudomonadati</taxon>
        <taxon>Pseudomonadota</taxon>
        <taxon>Alphaproteobacteria</taxon>
        <taxon>Sphingomonadales</taxon>
        <taxon>Sphingomonadaceae</taxon>
        <taxon>Sphingomonas</taxon>
    </lineage>
</organism>
<dbReference type="Gene3D" id="3.50.50.60">
    <property type="entry name" value="FAD/NAD(P)-binding domain"/>
    <property type="match status" value="1"/>
</dbReference>
<dbReference type="Proteomes" id="UP001382935">
    <property type="component" value="Chromosome"/>
</dbReference>
<dbReference type="PANTHER" id="PTHR43747:SF4">
    <property type="entry name" value="FLAVIN-DEPENDENT TRYPTOPHAN HALOGENASE"/>
    <property type="match status" value="1"/>
</dbReference>
<gene>
    <name evidence="1" type="ORF">V6R86_00020</name>
</gene>
<dbReference type="Pfam" id="PF04820">
    <property type="entry name" value="Trp_halogenase"/>
    <property type="match status" value="1"/>
</dbReference>
<dbReference type="InterPro" id="IPR050816">
    <property type="entry name" value="Flavin-dep_Halogenase_NPB"/>
</dbReference>
<dbReference type="PIRSF" id="PIRSF011396">
    <property type="entry name" value="Trp_halogenase"/>
    <property type="match status" value="1"/>
</dbReference>
<proteinExistence type="predicted"/>
<dbReference type="InterPro" id="IPR033856">
    <property type="entry name" value="Trp_halogen"/>
</dbReference>
<dbReference type="SUPFAM" id="SSF51905">
    <property type="entry name" value="FAD/NAD(P)-binding domain"/>
    <property type="match status" value="1"/>
</dbReference>
<protein>
    <submittedName>
        <fullName evidence="1">Tryptophan halogenase family protein</fullName>
    </submittedName>
</protein>
<evidence type="ECO:0000313" key="2">
    <source>
        <dbReference type="Proteomes" id="UP001382935"/>
    </source>
</evidence>
<dbReference type="InterPro" id="IPR036188">
    <property type="entry name" value="FAD/NAD-bd_sf"/>
</dbReference>
<name>A0ABZ2FW98_9SPHN</name>
<dbReference type="PANTHER" id="PTHR43747">
    <property type="entry name" value="FAD-BINDING PROTEIN"/>
    <property type="match status" value="1"/>
</dbReference>
<keyword evidence="2" id="KW-1185">Reference proteome</keyword>
<sequence length="500" mass="55031">MRIVIVGGGSAGWMTAAALSRFLMPGADITLIESDEIGTVGVGEATIPAIRIFNDALGIDEAEFVAATGASFKLGIEFRDWGREGERYHHAFGLVGRSLGLLPFHHYWCRADALGLAKPLGHYVLNKVAAEANRFAHVTRAEGSALPPLPYAYHFDAGLYAAFLRRFAEARGVIRIEGKLQGAERQPETGDIAAVRFGDGRRVEGDLFIDCSGFRGFLIEGELGAGYDDWSHWLPCDRAIAVPSARIEPLVPYTRATARTAGWQWRIPLQHRTGNGHVFCSAFTSEDEAAALLLANLDGEQLAEPRTLRFTTGRRRRAFVGNVIAIGLSSGFIEPLESTSIHLIQTGVDRILDLLPGGPISDAVRDEYNRRFDFEMERLRDFIVLHYHANQREGLPFWDRVRTMPIPDSLARRIALFEDSGAILRDGDELFDVPGWSQVMIGQNVRPRRAHPIAAQLSEAQLGQFLGSLEHAYAVDAGRLPDHAAFLGNFAPMINNGARP</sequence>